<dbReference type="GO" id="GO:0032259">
    <property type="term" value="P:methylation"/>
    <property type="evidence" value="ECO:0007669"/>
    <property type="project" value="UniProtKB-KW"/>
</dbReference>
<evidence type="ECO:0000313" key="4">
    <source>
        <dbReference type="EMBL" id="MDC0828852.1"/>
    </source>
</evidence>
<accession>A0AAW6FUW6</accession>
<reference evidence="4" key="1">
    <citation type="submission" date="2023-01" db="EMBL/GenBank/DDBJ databases">
        <title>Human gut microbiome strain richness.</title>
        <authorList>
            <person name="Chen-Liaw A."/>
        </authorList>
    </citation>
    <scope>NUCLEOTIDE SEQUENCE</scope>
    <source>
        <strain evidence="4">D55st1_G4_D55t1_190419</strain>
    </source>
</reference>
<comment type="caution">
    <text evidence="4">The sequence shown here is derived from an EMBL/GenBank/DDBJ whole genome shotgun (WGS) entry which is preliminary data.</text>
</comment>
<feature type="non-terminal residue" evidence="4">
    <location>
        <position position="1"/>
    </location>
</feature>
<gene>
    <name evidence="4" type="ORF">POG00_09035</name>
</gene>
<name>A0AAW6FUW6_9FIRM</name>
<evidence type="ECO:0000256" key="1">
    <source>
        <dbReference type="ARBA" id="ARBA00022603"/>
    </source>
</evidence>
<dbReference type="Pfam" id="PF01596">
    <property type="entry name" value="Methyltransf_3"/>
    <property type="match status" value="1"/>
</dbReference>
<keyword evidence="1" id="KW-0489">Methyltransferase</keyword>
<dbReference type="GO" id="GO:0008757">
    <property type="term" value="F:S-adenosylmethionine-dependent methyltransferase activity"/>
    <property type="evidence" value="ECO:0007669"/>
    <property type="project" value="TreeGrafter"/>
</dbReference>
<dbReference type="InterPro" id="IPR050362">
    <property type="entry name" value="Cation-dep_OMT"/>
</dbReference>
<keyword evidence="2" id="KW-0808">Transferase</keyword>
<dbReference type="Proteomes" id="UP001220658">
    <property type="component" value="Unassembled WGS sequence"/>
</dbReference>
<dbReference type="SUPFAM" id="SSF53335">
    <property type="entry name" value="S-adenosyl-L-methionine-dependent methyltransferases"/>
    <property type="match status" value="1"/>
</dbReference>
<dbReference type="AlphaFoldDB" id="A0AAW6FUW6"/>
<protein>
    <submittedName>
        <fullName evidence="4">O-methyltransferase</fullName>
    </submittedName>
</protein>
<dbReference type="GO" id="GO:0008171">
    <property type="term" value="F:O-methyltransferase activity"/>
    <property type="evidence" value="ECO:0007669"/>
    <property type="project" value="InterPro"/>
</dbReference>
<dbReference type="EMBL" id="JAQNCK010000027">
    <property type="protein sequence ID" value="MDC0828852.1"/>
    <property type="molecule type" value="Genomic_DNA"/>
</dbReference>
<keyword evidence="3" id="KW-0949">S-adenosyl-L-methionine</keyword>
<proteinExistence type="predicted"/>
<dbReference type="PANTHER" id="PTHR10509">
    <property type="entry name" value="O-METHYLTRANSFERASE-RELATED"/>
    <property type="match status" value="1"/>
</dbReference>
<evidence type="ECO:0000313" key="5">
    <source>
        <dbReference type="Proteomes" id="UP001220658"/>
    </source>
</evidence>
<dbReference type="PROSITE" id="PS51682">
    <property type="entry name" value="SAM_OMT_I"/>
    <property type="match status" value="1"/>
</dbReference>
<evidence type="ECO:0000256" key="3">
    <source>
        <dbReference type="ARBA" id="ARBA00022691"/>
    </source>
</evidence>
<dbReference type="InterPro" id="IPR029063">
    <property type="entry name" value="SAM-dependent_MTases_sf"/>
</dbReference>
<dbReference type="PANTHER" id="PTHR10509:SF14">
    <property type="entry name" value="CAFFEOYL-COA O-METHYLTRANSFERASE 3-RELATED"/>
    <property type="match status" value="1"/>
</dbReference>
<evidence type="ECO:0000256" key="2">
    <source>
        <dbReference type="ARBA" id="ARBA00022679"/>
    </source>
</evidence>
<dbReference type="RefSeq" id="WP_229027310.1">
    <property type="nucleotide sequence ID" value="NZ_JACJIY010000014.1"/>
</dbReference>
<organism evidence="4 5">
    <name type="scientific">Faecalitalea cylindroides</name>
    <dbReference type="NCBI Taxonomy" id="39483"/>
    <lineage>
        <taxon>Bacteria</taxon>
        <taxon>Bacillati</taxon>
        <taxon>Bacillota</taxon>
        <taxon>Erysipelotrichia</taxon>
        <taxon>Erysipelotrichales</taxon>
        <taxon>Erysipelotrichaceae</taxon>
        <taxon>Faecalitalea</taxon>
    </lineage>
</organism>
<dbReference type="InterPro" id="IPR002935">
    <property type="entry name" value="SAM_O-MeTrfase"/>
</dbReference>
<dbReference type="CDD" id="cd02440">
    <property type="entry name" value="AdoMet_MTases"/>
    <property type="match status" value="1"/>
</dbReference>
<dbReference type="Gene3D" id="3.40.50.150">
    <property type="entry name" value="Vaccinia Virus protein VP39"/>
    <property type="match status" value="1"/>
</dbReference>
<sequence length="223" mass="25641">DKNPSWRCSTNGNRSIREVGNYFTFLKGEKMNLEKEMNEFAKANHVPVMMDEGVELLIAKVKEYNCKSFLELGTAIARTAIRVASLDPEMRVVTIERNPEMIEQAKINIKQSGYQNQITLIEGDALEVELPDQKFDCIFIDAAKAQYTRFFKKYSPLLNSNGIIVTDNMYFHGLVEHPENTNNKNTKDLVRKIRNYHEFLSSLDEFETTLYSKGDGVAVTRRK</sequence>